<gene>
    <name evidence="2" type="ordered locus">Desca_2579</name>
</gene>
<dbReference type="HOGENOM" id="CLU_1438977_0_0_9"/>
<name>F6B5G9_DESCC</name>
<dbReference type="EMBL" id="CP002736">
    <property type="protein sequence ID" value="AEF95401.1"/>
    <property type="molecule type" value="Genomic_DNA"/>
</dbReference>
<protein>
    <recommendedName>
        <fullName evidence="4">Lipoprotein</fullName>
    </recommendedName>
</protein>
<dbReference type="Proteomes" id="UP000009226">
    <property type="component" value="Chromosome"/>
</dbReference>
<organism evidence="2 3">
    <name type="scientific">Desulfotomaculum nigrificans (strain DSM 14880 / VKM B-2319 / CO-1-SRB)</name>
    <name type="common">Desulfotomaculum carboxydivorans</name>
    <dbReference type="NCBI Taxonomy" id="868595"/>
    <lineage>
        <taxon>Bacteria</taxon>
        <taxon>Bacillati</taxon>
        <taxon>Bacillota</taxon>
        <taxon>Clostridia</taxon>
        <taxon>Eubacteriales</taxon>
        <taxon>Desulfotomaculaceae</taxon>
        <taxon>Desulfotomaculum</taxon>
    </lineage>
</organism>
<keyword evidence="1" id="KW-0732">Signal</keyword>
<accession>F6B5G9</accession>
<dbReference type="RefSeq" id="WP_003543730.1">
    <property type="nucleotide sequence ID" value="NC_015565.1"/>
</dbReference>
<evidence type="ECO:0000256" key="1">
    <source>
        <dbReference type="SAM" id="SignalP"/>
    </source>
</evidence>
<proteinExistence type="predicted"/>
<evidence type="ECO:0000313" key="3">
    <source>
        <dbReference type="Proteomes" id="UP000009226"/>
    </source>
</evidence>
<feature type="chain" id="PRO_5003337586" description="Lipoprotein" evidence="1">
    <location>
        <begin position="22"/>
        <end position="190"/>
    </location>
</feature>
<sequence precursor="true">MKKKILLLLALVISFSLVAFGCGGSKTKVEVKTPEQAAKMEGDPVQNLAIKEKEWLSRLDAVHSEISKSYTAWQQGKATKEDFLNQLKKSKDTVRGLIKEYDLHMDVNLFPESAKNEAIYKDGLAYGKKIRKTVNDFIFMATEGILDAQTNKLKQLNDDQIKDLYQNYMVEKYNEYKAKLQPALDKANKK</sequence>
<dbReference type="PROSITE" id="PS51257">
    <property type="entry name" value="PROKAR_LIPOPROTEIN"/>
    <property type="match status" value="1"/>
</dbReference>
<evidence type="ECO:0000313" key="2">
    <source>
        <dbReference type="EMBL" id="AEF95401.1"/>
    </source>
</evidence>
<dbReference type="AlphaFoldDB" id="F6B5G9"/>
<keyword evidence="3" id="KW-1185">Reference proteome</keyword>
<reference evidence="2" key="1">
    <citation type="submission" date="2011-05" db="EMBL/GenBank/DDBJ databases">
        <title>Complete sequence of Desulfotomaculum carboxydivorans CO-1-SRB.</title>
        <authorList>
            <consortium name="US DOE Joint Genome Institute"/>
            <person name="Lucas S."/>
            <person name="Han J."/>
            <person name="Lapidus A."/>
            <person name="Cheng J.-F."/>
            <person name="Goodwin L."/>
            <person name="Pitluck S."/>
            <person name="Peters L."/>
            <person name="Mikhailova N."/>
            <person name="Lu M."/>
            <person name="Han C."/>
            <person name="Tapia R."/>
            <person name="Land M."/>
            <person name="Hauser L."/>
            <person name="Kyrpides N."/>
            <person name="Ivanova N."/>
            <person name="Pagani I."/>
            <person name="Stams A."/>
            <person name="Plugge C."/>
            <person name="Muyzer G."/>
            <person name="Kuever J."/>
            <person name="Parshina S."/>
            <person name="Ivanova A."/>
            <person name="Nazina T."/>
            <person name="Woyke T."/>
        </authorList>
    </citation>
    <scope>NUCLEOTIDE SEQUENCE [LARGE SCALE GENOMIC DNA]</scope>
    <source>
        <strain evidence="2">CO-1-SRB</strain>
    </source>
</reference>
<dbReference type="KEGG" id="dca:Desca_2579"/>
<dbReference type="STRING" id="868595.Desca_2579"/>
<evidence type="ECO:0008006" key="4">
    <source>
        <dbReference type="Google" id="ProtNLM"/>
    </source>
</evidence>
<feature type="signal peptide" evidence="1">
    <location>
        <begin position="1"/>
        <end position="21"/>
    </location>
</feature>